<dbReference type="InterPro" id="IPR018968">
    <property type="entry name" value="Phasin"/>
</dbReference>
<feature type="domain" description="Phasin" evidence="1">
    <location>
        <begin position="7"/>
        <end position="106"/>
    </location>
</feature>
<evidence type="ECO:0000313" key="2">
    <source>
        <dbReference type="EMBL" id="SAL73735.1"/>
    </source>
</evidence>
<dbReference type="Pfam" id="PF09361">
    <property type="entry name" value="Phasin_2"/>
    <property type="match status" value="1"/>
</dbReference>
<dbReference type="Proteomes" id="UP000054683">
    <property type="component" value="Unassembled WGS sequence"/>
</dbReference>
<organism evidence="2 3">
    <name type="scientific">Caballeronia udeis</name>
    <dbReference type="NCBI Taxonomy" id="1232866"/>
    <lineage>
        <taxon>Bacteria</taxon>
        <taxon>Pseudomonadati</taxon>
        <taxon>Pseudomonadota</taxon>
        <taxon>Betaproteobacteria</taxon>
        <taxon>Burkholderiales</taxon>
        <taxon>Burkholderiaceae</taxon>
        <taxon>Caballeronia</taxon>
    </lineage>
</organism>
<name>A0A158JYD3_9BURK</name>
<proteinExistence type="predicted"/>
<gene>
    <name evidence="2" type="ORF">AWB69_09064</name>
</gene>
<dbReference type="InterPro" id="IPR010127">
    <property type="entry name" value="Phasin_subfam-1"/>
</dbReference>
<protein>
    <submittedName>
        <fullName evidence="2">Phasin protein</fullName>
    </submittedName>
</protein>
<dbReference type="EMBL" id="FCOK02000140">
    <property type="protein sequence ID" value="SAL73735.1"/>
    <property type="molecule type" value="Genomic_DNA"/>
</dbReference>
<dbReference type="NCBIfam" id="TIGR01841">
    <property type="entry name" value="phasin"/>
    <property type="match status" value="1"/>
</dbReference>
<dbReference type="RefSeq" id="WP_062093053.1">
    <property type="nucleotide sequence ID" value="NZ_FCOK02000140.1"/>
</dbReference>
<evidence type="ECO:0000259" key="1">
    <source>
        <dbReference type="Pfam" id="PF09361"/>
    </source>
</evidence>
<evidence type="ECO:0000313" key="3">
    <source>
        <dbReference type="Proteomes" id="UP000054683"/>
    </source>
</evidence>
<reference evidence="2 3" key="1">
    <citation type="submission" date="2016-01" db="EMBL/GenBank/DDBJ databases">
        <authorList>
            <person name="Oliw E.H."/>
        </authorList>
    </citation>
    <scope>NUCLEOTIDE SEQUENCE [LARGE SCALE GENOMIC DNA]</scope>
    <source>
        <strain evidence="2">LMG 27134</strain>
    </source>
</reference>
<sequence length="190" mass="20317">MTQFSPEQFAAAQKSHVETFFNLTNKVFEGVEKLTNLNLQATKSIFAETQETAQKTLSGKDPQELAKLQNALAQPAAEKAQAYSRHVYEILTGTQAEFLKVAEAQFAEYSQSTQSFIDNLTKNAPAGAETAVALLKSTITAANTTYDTVHKATKQAVELAESSFDAATAAASKAAKDTTAQASRASKTTA</sequence>
<accession>A0A158JYD3</accession>
<dbReference type="OrthoDB" id="9006995at2"/>
<dbReference type="AlphaFoldDB" id="A0A158JYD3"/>